<protein>
    <submittedName>
        <fullName evidence="1">Uncharacterized protein</fullName>
    </submittedName>
</protein>
<gene>
    <name evidence="1" type="ORF">HMPREF1071_04094</name>
</gene>
<name>I8Y1X5_9BACE</name>
<dbReference type="AlphaFoldDB" id="I8Y1X5"/>
<dbReference type="HOGENOM" id="CLU_3402170_0_0_10"/>
<accession>I8Y1X5</accession>
<dbReference type="EMBL" id="AGXV01000049">
    <property type="protein sequence ID" value="EIY57140.1"/>
    <property type="molecule type" value="Genomic_DNA"/>
</dbReference>
<reference evidence="1 2" key="1">
    <citation type="submission" date="2012-02" db="EMBL/GenBank/DDBJ databases">
        <title>The Genome Sequence of Bacteroides salyersiae CL02T12C01.</title>
        <authorList>
            <consortium name="The Broad Institute Genome Sequencing Platform"/>
            <person name="Earl A."/>
            <person name="Ward D."/>
            <person name="Feldgarden M."/>
            <person name="Gevers D."/>
            <person name="Zitomersky N.L."/>
            <person name="Coyne M.J."/>
            <person name="Comstock L.E."/>
            <person name="Young S.K."/>
            <person name="Zeng Q."/>
            <person name="Gargeya S."/>
            <person name="Fitzgerald M."/>
            <person name="Haas B."/>
            <person name="Abouelleil A."/>
            <person name="Alvarado L."/>
            <person name="Arachchi H.M."/>
            <person name="Berlin A."/>
            <person name="Chapman S.B."/>
            <person name="Gearin G."/>
            <person name="Goldberg J."/>
            <person name="Griggs A."/>
            <person name="Gujja S."/>
            <person name="Hansen M."/>
            <person name="Heiman D."/>
            <person name="Howarth C."/>
            <person name="Larimer J."/>
            <person name="Lui A."/>
            <person name="MacDonald P.J.P."/>
            <person name="McCowen C."/>
            <person name="Montmayeur A."/>
            <person name="Murphy C."/>
            <person name="Neiman D."/>
            <person name="Pearson M."/>
            <person name="Priest M."/>
            <person name="Roberts A."/>
            <person name="Saif S."/>
            <person name="Shea T."/>
            <person name="Sisk P."/>
            <person name="Stolte C."/>
            <person name="Sykes S."/>
            <person name="Wortman J."/>
            <person name="Nusbaum C."/>
            <person name="Birren B."/>
        </authorList>
    </citation>
    <scope>NUCLEOTIDE SEQUENCE [LARGE SCALE GENOMIC DNA]</scope>
    <source>
        <strain evidence="1 2">CL02T12C01</strain>
    </source>
</reference>
<proteinExistence type="predicted"/>
<evidence type="ECO:0000313" key="2">
    <source>
        <dbReference type="Proteomes" id="UP000005150"/>
    </source>
</evidence>
<organism evidence="1 2">
    <name type="scientific">Bacteroides salyersiae CL02T12C01</name>
    <dbReference type="NCBI Taxonomy" id="997887"/>
    <lineage>
        <taxon>Bacteria</taxon>
        <taxon>Pseudomonadati</taxon>
        <taxon>Bacteroidota</taxon>
        <taxon>Bacteroidia</taxon>
        <taxon>Bacteroidales</taxon>
        <taxon>Bacteroidaceae</taxon>
        <taxon>Bacteroides</taxon>
    </lineage>
</organism>
<dbReference type="Proteomes" id="UP000005150">
    <property type="component" value="Unassembled WGS sequence"/>
</dbReference>
<keyword evidence="2" id="KW-1185">Reference proteome</keyword>
<comment type="caution">
    <text evidence="1">The sequence shown here is derived from an EMBL/GenBank/DDBJ whole genome shotgun (WGS) entry which is preliminary data.</text>
</comment>
<evidence type="ECO:0000313" key="1">
    <source>
        <dbReference type="EMBL" id="EIY57140.1"/>
    </source>
</evidence>
<sequence>MNKKKNADRQLVGVLFCFIVNNNGEKVTLR</sequence>